<keyword evidence="1" id="KW-1133">Transmembrane helix</keyword>
<proteinExistence type="predicted"/>
<dbReference type="Proteomes" id="UP000261948">
    <property type="component" value="Unassembled WGS sequence"/>
</dbReference>
<dbReference type="EMBL" id="QURR01000009">
    <property type="protein sequence ID" value="RGE45392.1"/>
    <property type="molecule type" value="Genomic_DNA"/>
</dbReference>
<name>A0A373FPD1_COMTE</name>
<dbReference type="Pfam" id="PF07963">
    <property type="entry name" value="N_methyl"/>
    <property type="match status" value="1"/>
</dbReference>
<gene>
    <name evidence="2" type="ORF">DZC30_08985</name>
</gene>
<feature type="transmembrane region" description="Helical" evidence="1">
    <location>
        <begin position="38"/>
        <end position="57"/>
    </location>
</feature>
<dbReference type="NCBIfam" id="TIGR02532">
    <property type="entry name" value="IV_pilin_GFxxxE"/>
    <property type="match status" value="1"/>
</dbReference>
<keyword evidence="1" id="KW-0472">Membrane</keyword>
<evidence type="ECO:0000256" key="1">
    <source>
        <dbReference type="SAM" id="Phobius"/>
    </source>
</evidence>
<keyword evidence="1" id="KW-0812">Transmembrane</keyword>
<dbReference type="InterPro" id="IPR012902">
    <property type="entry name" value="N_methyl_site"/>
</dbReference>
<dbReference type="PROSITE" id="PS00409">
    <property type="entry name" value="PROKAR_NTER_METHYL"/>
    <property type="match status" value="1"/>
</dbReference>
<organism evidence="2 3">
    <name type="scientific">Comamonas testosteroni</name>
    <name type="common">Pseudomonas testosteroni</name>
    <dbReference type="NCBI Taxonomy" id="285"/>
    <lineage>
        <taxon>Bacteria</taxon>
        <taxon>Pseudomonadati</taxon>
        <taxon>Pseudomonadota</taxon>
        <taxon>Betaproteobacteria</taxon>
        <taxon>Burkholderiales</taxon>
        <taxon>Comamonadaceae</taxon>
        <taxon>Comamonas</taxon>
    </lineage>
</organism>
<sequence length="296" mass="31268">MNTAPSRCNLGFESNSTYFQVNHLKPVRGQRGLTLVELMVSMAIGLFVVLVVTTVFVQGLNSVSFRMGQGENLSNGRYTLGGLETALSKAGYRRNPLQDVEEAFPADAVAAANGCMFAMGQAIYAPDAKSLCMRYQARDSAETDCAGTAANLSTDTSKPYVSPVFGTGLFVEKYSLNNGSLVCAAGGDSIKPAVPTVIADGVKDLHFDFGVGNLQNSLGERVVEKFQSTAPVGNDLILALRYAVLLGSSSKNITQGMESTVCSRWVDAGGDSSSCTSSGQLNQIAVGYLALRNLMP</sequence>
<dbReference type="AlphaFoldDB" id="A0A373FPD1"/>
<comment type="caution">
    <text evidence="2">The sequence shown here is derived from an EMBL/GenBank/DDBJ whole genome shotgun (WGS) entry which is preliminary data.</text>
</comment>
<dbReference type="OrthoDB" id="8533459at2"/>
<protein>
    <submittedName>
        <fullName evidence="2">Prepilin-type N-terminal cleavage/methylation domain-containing protein</fullName>
    </submittedName>
</protein>
<keyword evidence="3" id="KW-1185">Reference proteome</keyword>
<reference evidence="2 3" key="1">
    <citation type="submission" date="2018-08" db="EMBL/GenBank/DDBJ databases">
        <title>Comamonas testosteroni strain SWCO2.</title>
        <authorList>
            <person name="Jiang N."/>
            <person name="Zhang X.Z."/>
        </authorList>
    </citation>
    <scope>NUCLEOTIDE SEQUENCE [LARGE SCALE GENOMIC DNA]</scope>
    <source>
        <strain evidence="2 3">SWCO2</strain>
    </source>
</reference>
<accession>A0A373FPD1</accession>
<evidence type="ECO:0000313" key="2">
    <source>
        <dbReference type="EMBL" id="RGE45392.1"/>
    </source>
</evidence>
<evidence type="ECO:0000313" key="3">
    <source>
        <dbReference type="Proteomes" id="UP000261948"/>
    </source>
</evidence>